<evidence type="ECO:0000256" key="7">
    <source>
        <dbReference type="ARBA" id="ARBA00023140"/>
    </source>
</evidence>
<evidence type="ECO:0000256" key="8">
    <source>
        <dbReference type="ARBA" id="ARBA00040243"/>
    </source>
</evidence>
<evidence type="ECO:0000256" key="5">
    <source>
        <dbReference type="ARBA" id="ARBA00023002"/>
    </source>
</evidence>
<keyword evidence="4" id="KW-0521">NADP</keyword>
<dbReference type="SUPFAM" id="SSF55718">
    <property type="entry name" value="SCP-like"/>
    <property type="match status" value="1"/>
</dbReference>
<accession>A0A6G1SNV3</accession>
<keyword evidence="5" id="KW-0560">Oxidoreductase</keyword>
<dbReference type="Pfam" id="PF00106">
    <property type="entry name" value="adh_short"/>
    <property type="match status" value="1"/>
</dbReference>
<dbReference type="Gene3D" id="3.30.1050.10">
    <property type="entry name" value="SCP2 sterol-binding domain"/>
    <property type="match status" value="1"/>
</dbReference>
<protein>
    <recommendedName>
        <fullName evidence="8">Hydroxysteroid dehydrogenase-like protein 2</fullName>
    </recommendedName>
</protein>
<evidence type="ECO:0000259" key="9">
    <source>
        <dbReference type="Pfam" id="PF02036"/>
    </source>
</evidence>
<dbReference type="FunFam" id="3.40.50.720:FF:000301">
    <property type="entry name" value="Hydroxysteroid dehydrogenase like 2"/>
    <property type="match status" value="1"/>
</dbReference>
<dbReference type="PANTHER" id="PTHR42808:SF3">
    <property type="entry name" value="HYDROXYSTEROID DEHYDROGENASE-LIKE PROTEIN 2"/>
    <property type="match status" value="1"/>
</dbReference>
<dbReference type="GO" id="GO:0005739">
    <property type="term" value="C:mitochondrion"/>
    <property type="evidence" value="ECO:0007669"/>
    <property type="project" value="UniProtKB-SubCell"/>
</dbReference>
<organism evidence="10">
    <name type="scientific">Aceria tosichella</name>
    <name type="common">wheat curl mite</name>
    <dbReference type="NCBI Taxonomy" id="561515"/>
    <lineage>
        <taxon>Eukaryota</taxon>
        <taxon>Metazoa</taxon>
        <taxon>Ecdysozoa</taxon>
        <taxon>Arthropoda</taxon>
        <taxon>Chelicerata</taxon>
        <taxon>Arachnida</taxon>
        <taxon>Acari</taxon>
        <taxon>Acariformes</taxon>
        <taxon>Trombidiformes</taxon>
        <taxon>Prostigmata</taxon>
        <taxon>Eupodina</taxon>
        <taxon>Eriophyoidea</taxon>
        <taxon>Eriophyidae</taxon>
        <taxon>Eriophyinae</taxon>
        <taxon>Aceriini</taxon>
        <taxon>Aceria</taxon>
    </lineage>
</organism>
<dbReference type="Pfam" id="PF02036">
    <property type="entry name" value="SCP2"/>
    <property type="match status" value="1"/>
</dbReference>
<dbReference type="InterPro" id="IPR036527">
    <property type="entry name" value="SCP2_sterol-bd_dom_sf"/>
</dbReference>
<keyword evidence="7" id="KW-0576">Peroxisome</keyword>
<dbReference type="PRINTS" id="PR00081">
    <property type="entry name" value="GDHRDH"/>
</dbReference>
<dbReference type="NCBIfam" id="NF006133">
    <property type="entry name" value="PRK08278.1"/>
    <property type="match status" value="1"/>
</dbReference>
<feature type="domain" description="SCP2" evidence="9">
    <location>
        <begin position="327"/>
        <end position="409"/>
    </location>
</feature>
<evidence type="ECO:0000256" key="6">
    <source>
        <dbReference type="ARBA" id="ARBA00023128"/>
    </source>
</evidence>
<dbReference type="InterPro" id="IPR002347">
    <property type="entry name" value="SDR_fam"/>
</dbReference>
<dbReference type="GO" id="GO:0016491">
    <property type="term" value="F:oxidoreductase activity"/>
    <property type="evidence" value="ECO:0007669"/>
    <property type="project" value="UniProtKB-KW"/>
</dbReference>
<dbReference type="InterPro" id="IPR051935">
    <property type="entry name" value="HSDL2"/>
</dbReference>
<evidence type="ECO:0000256" key="3">
    <source>
        <dbReference type="ARBA" id="ARBA00006484"/>
    </source>
</evidence>
<sequence length="416" mass="45141">MNRGVYAGKTVFVTGSSRGIGKAIALKFAKDGANVVVAAKTVEPHPKLEGTIHLTAKEVEQAGGNSLAVQLDLRDEETIKSAIDKTIEKFGGLDLLVNNASAIFIAQSEDTPMKRYDLMHSINVRGTFMMSKYAIPHLKRAKNPHIINLSPPIELKDQWFAPNTAYTMSKYGMSLSAFGLAAELRGVVGVNALWPKTAIWTAAMNMLGGDESRKGSRKSSIIADAAYAIACKDKSVSGNFYIDEELLREEGVKDFEQYAEVPGHPLLPDFFLPERVLKDFDPNLLESLTKQVTGNKASKHESVPAGDGPVAAVFAAASGAITDDIKDDLNAVLHFQISDKHWTMISKKGSPLEVKHDKPEQKADVLLVTDDATFIKMAKSELKPTSAFMGGKLKVKGNMGLALKVEKLFGKLKGKL</sequence>
<evidence type="ECO:0000313" key="10">
    <source>
        <dbReference type="EMBL" id="MDE52204.1"/>
    </source>
</evidence>
<name>A0A6G1SNV3_9ACAR</name>
<evidence type="ECO:0000256" key="2">
    <source>
        <dbReference type="ARBA" id="ARBA00004275"/>
    </source>
</evidence>
<dbReference type="PANTHER" id="PTHR42808">
    <property type="entry name" value="HYDROXYSTEROID DEHYDROGENASE-LIKE PROTEIN 2"/>
    <property type="match status" value="1"/>
</dbReference>
<proteinExistence type="inferred from homology"/>
<dbReference type="InterPro" id="IPR036291">
    <property type="entry name" value="NAD(P)-bd_dom_sf"/>
</dbReference>
<dbReference type="SUPFAM" id="SSF51735">
    <property type="entry name" value="NAD(P)-binding Rossmann-fold domains"/>
    <property type="match status" value="1"/>
</dbReference>
<dbReference type="AlphaFoldDB" id="A0A6G1SNV3"/>
<dbReference type="EMBL" id="GGYP01007433">
    <property type="protein sequence ID" value="MDE52204.1"/>
    <property type="molecule type" value="Transcribed_RNA"/>
</dbReference>
<comment type="similarity">
    <text evidence="3">Belongs to the short-chain dehydrogenases/reductases (SDR) family.</text>
</comment>
<reference evidence="10" key="1">
    <citation type="submission" date="2018-10" db="EMBL/GenBank/DDBJ databases">
        <title>Transcriptome assembly of Aceria tosichella (Wheat curl mite) Type 2.</title>
        <authorList>
            <person name="Scully E.D."/>
            <person name="Geib S.M."/>
            <person name="Palmer N.A."/>
            <person name="Gupta A.K."/>
            <person name="Sarath G."/>
            <person name="Tatineni S."/>
        </authorList>
    </citation>
    <scope>NUCLEOTIDE SEQUENCE</scope>
    <source>
        <strain evidence="10">LincolnNE</strain>
    </source>
</reference>
<dbReference type="Gene3D" id="3.40.50.720">
    <property type="entry name" value="NAD(P)-binding Rossmann-like Domain"/>
    <property type="match status" value="1"/>
</dbReference>
<dbReference type="GO" id="GO:0005777">
    <property type="term" value="C:peroxisome"/>
    <property type="evidence" value="ECO:0007669"/>
    <property type="project" value="UniProtKB-SubCell"/>
</dbReference>
<evidence type="ECO:0000256" key="4">
    <source>
        <dbReference type="ARBA" id="ARBA00022857"/>
    </source>
</evidence>
<keyword evidence="6" id="KW-0496">Mitochondrion</keyword>
<dbReference type="InterPro" id="IPR003033">
    <property type="entry name" value="SCP2_sterol-bd_dom"/>
</dbReference>
<gene>
    <name evidence="10" type="primary">hsdl2</name>
    <name evidence="10" type="ORF">g.13210</name>
</gene>
<comment type="subcellular location">
    <subcellularLocation>
        <location evidence="1">Mitochondrion</location>
    </subcellularLocation>
    <subcellularLocation>
        <location evidence="2">Peroxisome</location>
    </subcellularLocation>
</comment>
<evidence type="ECO:0000256" key="1">
    <source>
        <dbReference type="ARBA" id="ARBA00004173"/>
    </source>
</evidence>